<feature type="region of interest" description="Disordered" evidence="1">
    <location>
        <begin position="25"/>
        <end position="83"/>
    </location>
</feature>
<dbReference type="AlphaFoldDB" id="A0A919RXM6"/>
<organism evidence="3 4">
    <name type="scientific">Clostridium polyendosporum</name>
    <dbReference type="NCBI Taxonomy" id="69208"/>
    <lineage>
        <taxon>Bacteria</taxon>
        <taxon>Bacillati</taxon>
        <taxon>Bacillota</taxon>
        <taxon>Clostridia</taxon>
        <taxon>Eubacteriales</taxon>
        <taxon>Clostridiaceae</taxon>
        <taxon>Clostridium</taxon>
    </lineage>
</organism>
<gene>
    <name evidence="3" type="ORF">CPJCM30710_03070</name>
</gene>
<dbReference type="RefSeq" id="WP_212902399.1">
    <property type="nucleotide sequence ID" value="NZ_BOPZ01000002.1"/>
</dbReference>
<evidence type="ECO:0000259" key="2">
    <source>
        <dbReference type="Pfam" id="PF16472"/>
    </source>
</evidence>
<evidence type="ECO:0000313" key="4">
    <source>
        <dbReference type="Proteomes" id="UP000679179"/>
    </source>
</evidence>
<keyword evidence="4" id="KW-1185">Reference proteome</keyword>
<evidence type="ECO:0000256" key="1">
    <source>
        <dbReference type="SAM" id="MobiDB-lite"/>
    </source>
</evidence>
<dbReference type="Proteomes" id="UP000679179">
    <property type="component" value="Unassembled WGS sequence"/>
</dbReference>
<protein>
    <recommendedName>
        <fullName evidence="2">Prolow-density lipoprotein receptor-related protein 1-like beta-propeller domain-containing protein</fullName>
    </recommendedName>
</protein>
<accession>A0A919RXM6</accession>
<proteinExistence type="predicted"/>
<reference evidence="3" key="1">
    <citation type="submission" date="2021-03" db="EMBL/GenBank/DDBJ databases">
        <title>Taxonomic study of Clostridium polyendosporum from meadow-gley soil under rice.</title>
        <authorList>
            <person name="Kobayashi H."/>
            <person name="Tanizawa Y."/>
            <person name="Yagura M."/>
        </authorList>
    </citation>
    <scope>NUCLEOTIDE SEQUENCE</scope>
    <source>
        <strain evidence="3">JCM 30710</strain>
    </source>
</reference>
<dbReference type="InterPro" id="IPR032485">
    <property type="entry name" value="LRP1-like_beta_prop"/>
</dbReference>
<feature type="compositionally biased region" description="Low complexity" evidence="1">
    <location>
        <begin position="38"/>
        <end position="48"/>
    </location>
</feature>
<evidence type="ECO:0000313" key="3">
    <source>
        <dbReference type="EMBL" id="GIM27641.1"/>
    </source>
</evidence>
<dbReference type="Pfam" id="PF16472">
    <property type="entry name" value="DUF5050"/>
    <property type="match status" value="1"/>
</dbReference>
<comment type="caution">
    <text evidence="3">The sequence shown here is derived from an EMBL/GenBank/DDBJ whole genome shotgun (WGS) entry which is preliminary data.</text>
</comment>
<dbReference type="EMBL" id="BOPZ01000002">
    <property type="protein sequence ID" value="GIM27641.1"/>
    <property type="molecule type" value="Genomic_DNA"/>
</dbReference>
<sequence>MEFKKIILILMLSACTIGMIGCTKENKDSQSQTKPEYSTQSESQTQSENKNSVDSKNTTEKGTNGENSNAKPSKTPSEIKKDDSTTTKNKIYTYKKEGYYLYRISSDSNTKTKLKTEPIHDYVIVNNKLYYLSTDEGANGISLKALYKVDLATDVSTKLSDADSAKFCVVDDDIYFSKNFIIYTIKTNGTGLTKISSENEKDAILESASKEFVGYICTDSKRNKRVRVISPTKYNTHGVGAVEDIE</sequence>
<name>A0A919RXM6_9CLOT</name>
<feature type="compositionally biased region" description="Polar residues" evidence="1">
    <location>
        <begin position="60"/>
        <end position="76"/>
    </location>
</feature>
<feature type="domain" description="Prolow-density lipoprotein receptor-related protein 1-like beta-propeller" evidence="2">
    <location>
        <begin position="87"/>
        <end position="229"/>
    </location>
</feature>
<dbReference type="PROSITE" id="PS51257">
    <property type="entry name" value="PROKAR_LIPOPROTEIN"/>
    <property type="match status" value="1"/>
</dbReference>